<dbReference type="AlphaFoldDB" id="A0A3B0Y116"/>
<accession>A0A3B0Y116</accession>
<gene>
    <name evidence="1" type="ORF">MNBD_GAMMA09-387</name>
</gene>
<name>A0A3B0Y116_9ZZZZ</name>
<reference evidence="1" key="1">
    <citation type="submission" date="2018-06" db="EMBL/GenBank/DDBJ databases">
        <authorList>
            <person name="Zhirakovskaya E."/>
        </authorList>
    </citation>
    <scope>NUCLEOTIDE SEQUENCE</scope>
</reference>
<organism evidence="1">
    <name type="scientific">hydrothermal vent metagenome</name>
    <dbReference type="NCBI Taxonomy" id="652676"/>
    <lineage>
        <taxon>unclassified sequences</taxon>
        <taxon>metagenomes</taxon>
        <taxon>ecological metagenomes</taxon>
    </lineage>
</organism>
<protein>
    <recommendedName>
        <fullName evidence="2">ADP-ribosyl-(Dinitrogen reductase) hydrolase</fullName>
    </recommendedName>
</protein>
<sequence>MTLIISLEIEKKLLRKHNVSKQEVIDCFANRDGEFLIEDREEHKTDPQTHWFIAETDMGRKLRVYFVPRTNDDGGIDICLKTALNPKQHHIDTYNEKAY</sequence>
<proteinExistence type="predicted"/>
<evidence type="ECO:0000313" key="1">
    <source>
        <dbReference type="EMBL" id="VAW67789.1"/>
    </source>
</evidence>
<evidence type="ECO:0008006" key="2">
    <source>
        <dbReference type="Google" id="ProtNLM"/>
    </source>
</evidence>
<dbReference type="EMBL" id="UOFI01000109">
    <property type="protein sequence ID" value="VAW67789.1"/>
    <property type="molecule type" value="Genomic_DNA"/>
</dbReference>